<dbReference type="AlphaFoldDB" id="A0A8J2YWK9"/>
<reference evidence="2" key="1">
    <citation type="journal article" date="2014" name="Int. J. Syst. Evol. Microbiol.">
        <title>Complete genome sequence of Corynebacterium casei LMG S-19264T (=DSM 44701T), isolated from a smear-ripened cheese.</title>
        <authorList>
            <consortium name="US DOE Joint Genome Institute (JGI-PGF)"/>
            <person name="Walter F."/>
            <person name="Albersmeier A."/>
            <person name="Kalinowski J."/>
            <person name="Ruckert C."/>
        </authorList>
    </citation>
    <scope>NUCLEOTIDE SEQUENCE</scope>
    <source>
        <strain evidence="2">CGMCC 1.15725</strain>
    </source>
</reference>
<dbReference type="PANTHER" id="PTHR46623:SF6">
    <property type="entry name" value="ALPHA_BETA-HYDROLASES SUPERFAMILY PROTEIN"/>
    <property type="match status" value="1"/>
</dbReference>
<dbReference type="EMBL" id="BMJQ01000012">
    <property type="protein sequence ID" value="GGF32569.1"/>
    <property type="molecule type" value="Genomic_DNA"/>
</dbReference>
<dbReference type="InterPro" id="IPR029058">
    <property type="entry name" value="AB_hydrolase_fold"/>
</dbReference>
<organism evidence="2 3">
    <name type="scientific">Aliidongia dinghuensis</name>
    <dbReference type="NCBI Taxonomy" id="1867774"/>
    <lineage>
        <taxon>Bacteria</taxon>
        <taxon>Pseudomonadati</taxon>
        <taxon>Pseudomonadota</taxon>
        <taxon>Alphaproteobacteria</taxon>
        <taxon>Rhodospirillales</taxon>
        <taxon>Dongiaceae</taxon>
        <taxon>Aliidongia</taxon>
    </lineage>
</organism>
<dbReference type="GO" id="GO:0016787">
    <property type="term" value="F:hydrolase activity"/>
    <property type="evidence" value="ECO:0007669"/>
    <property type="project" value="InterPro"/>
</dbReference>
<dbReference type="PANTHER" id="PTHR46623">
    <property type="entry name" value="CARBOXYMETHYLENEBUTENOLIDASE-RELATED"/>
    <property type="match status" value="1"/>
</dbReference>
<evidence type="ECO:0000313" key="3">
    <source>
        <dbReference type="Proteomes" id="UP000646365"/>
    </source>
</evidence>
<dbReference type="InterPro" id="IPR002925">
    <property type="entry name" value="Dienelactn_hydro"/>
</dbReference>
<dbReference type="Pfam" id="PF01738">
    <property type="entry name" value="DLH"/>
    <property type="match status" value="1"/>
</dbReference>
<dbReference type="InterPro" id="IPR051049">
    <property type="entry name" value="Dienelactone_hydrolase-like"/>
</dbReference>
<accession>A0A8J2YWK9</accession>
<name>A0A8J2YWK9_9PROT</name>
<dbReference type="SUPFAM" id="SSF53474">
    <property type="entry name" value="alpha/beta-Hydrolases"/>
    <property type="match status" value="1"/>
</dbReference>
<dbReference type="Proteomes" id="UP000646365">
    <property type="component" value="Unassembled WGS sequence"/>
</dbReference>
<feature type="domain" description="Dienelactone hydrolase" evidence="1">
    <location>
        <begin position="13"/>
        <end position="228"/>
    </location>
</feature>
<comment type="caution">
    <text evidence="2">The sequence shown here is derived from an EMBL/GenBank/DDBJ whole genome shotgun (WGS) entry which is preliminary data.</text>
</comment>
<keyword evidence="3" id="KW-1185">Reference proteome</keyword>
<protein>
    <submittedName>
        <fullName evidence="2">Carboxymethylenebutenolidase</fullName>
    </submittedName>
</protein>
<proteinExistence type="predicted"/>
<sequence length="230" mass="25077">MNTITIETGDGPMNAYLALPPSGHGPGIVLIQEIFGVNQVMRDLANAFAAKGYVVACPDLFWRIEPGIDITDKTEAEWARAFDLFKLFHVEHGVRDLRATLAALRAHSACSGKVGAVGYCLGGKLAYLMATRTDVDCVVGYYGVGLDELLGEAVHIHKPLMLHVAGRDQFVPPAAQAKIHEVLDKHHHVTIHDYPSNDHAFARVGGAHYDPEEAHIANGLTEHFFARHLS</sequence>
<reference evidence="2" key="2">
    <citation type="submission" date="2020-09" db="EMBL/GenBank/DDBJ databases">
        <authorList>
            <person name="Sun Q."/>
            <person name="Zhou Y."/>
        </authorList>
    </citation>
    <scope>NUCLEOTIDE SEQUENCE</scope>
    <source>
        <strain evidence="2">CGMCC 1.15725</strain>
    </source>
</reference>
<evidence type="ECO:0000313" key="2">
    <source>
        <dbReference type="EMBL" id="GGF32569.1"/>
    </source>
</evidence>
<dbReference type="RefSeq" id="WP_229743870.1">
    <property type="nucleotide sequence ID" value="NZ_BMJQ01000012.1"/>
</dbReference>
<evidence type="ECO:0000259" key="1">
    <source>
        <dbReference type="Pfam" id="PF01738"/>
    </source>
</evidence>
<gene>
    <name evidence="2" type="ORF">GCM10011611_43430</name>
</gene>
<dbReference type="Gene3D" id="3.40.50.1820">
    <property type="entry name" value="alpha/beta hydrolase"/>
    <property type="match status" value="1"/>
</dbReference>